<gene>
    <name evidence="1" type="ORF">K505DRAFT_189379</name>
</gene>
<sequence>NPSGGAVAAWCKHPVHPSDGLCEGYCPVCEIRICLKYLDAVADMCSKTLSLDMRQAWRAARLHLQDAVNFHENEAKEEARWEVQYPNVNSMSRATFETLYAGTKGFTSKTGKAKKSVSFAPDT</sequence>
<reference evidence="1" key="1">
    <citation type="journal article" date="2020" name="Stud. Mycol.">
        <title>101 Dothideomycetes genomes: a test case for predicting lifestyles and emergence of pathogens.</title>
        <authorList>
            <person name="Haridas S."/>
            <person name="Albert R."/>
            <person name="Binder M."/>
            <person name="Bloem J."/>
            <person name="Labutti K."/>
            <person name="Salamov A."/>
            <person name="Andreopoulos B."/>
            <person name="Baker S."/>
            <person name="Barry K."/>
            <person name="Bills G."/>
            <person name="Bluhm B."/>
            <person name="Cannon C."/>
            <person name="Castanera R."/>
            <person name="Culley D."/>
            <person name="Daum C."/>
            <person name="Ezra D."/>
            <person name="Gonzalez J."/>
            <person name="Henrissat B."/>
            <person name="Kuo A."/>
            <person name="Liang C."/>
            <person name="Lipzen A."/>
            <person name="Lutzoni F."/>
            <person name="Magnuson J."/>
            <person name="Mondo S."/>
            <person name="Nolan M."/>
            <person name="Ohm R."/>
            <person name="Pangilinan J."/>
            <person name="Park H.-J."/>
            <person name="Ramirez L."/>
            <person name="Alfaro M."/>
            <person name="Sun H."/>
            <person name="Tritt A."/>
            <person name="Yoshinaga Y."/>
            <person name="Zwiers L.-H."/>
            <person name="Turgeon B."/>
            <person name="Goodwin S."/>
            <person name="Spatafora J."/>
            <person name="Crous P."/>
            <person name="Grigoriev I."/>
        </authorList>
    </citation>
    <scope>NUCLEOTIDE SEQUENCE</scope>
    <source>
        <strain evidence="1">CBS 109.77</strain>
    </source>
</reference>
<feature type="non-terminal residue" evidence="1">
    <location>
        <position position="1"/>
    </location>
</feature>
<feature type="non-terminal residue" evidence="1">
    <location>
        <position position="123"/>
    </location>
</feature>
<dbReference type="EMBL" id="MU002261">
    <property type="protein sequence ID" value="KAF2787961.1"/>
    <property type="molecule type" value="Genomic_DNA"/>
</dbReference>
<proteinExistence type="predicted"/>
<name>A0A6A6WVP1_9PLEO</name>
<evidence type="ECO:0000313" key="2">
    <source>
        <dbReference type="Proteomes" id="UP000799757"/>
    </source>
</evidence>
<dbReference type="AlphaFoldDB" id="A0A6A6WVP1"/>
<protein>
    <submittedName>
        <fullName evidence="1">Uncharacterized protein</fullName>
    </submittedName>
</protein>
<organism evidence="1 2">
    <name type="scientific">Melanomma pulvis-pyrius CBS 109.77</name>
    <dbReference type="NCBI Taxonomy" id="1314802"/>
    <lineage>
        <taxon>Eukaryota</taxon>
        <taxon>Fungi</taxon>
        <taxon>Dikarya</taxon>
        <taxon>Ascomycota</taxon>
        <taxon>Pezizomycotina</taxon>
        <taxon>Dothideomycetes</taxon>
        <taxon>Pleosporomycetidae</taxon>
        <taxon>Pleosporales</taxon>
        <taxon>Melanommataceae</taxon>
        <taxon>Melanomma</taxon>
    </lineage>
</organism>
<accession>A0A6A6WVP1</accession>
<dbReference type="OrthoDB" id="3686512at2759"/>
<dbReference type="Proteomes" id="UP000799757">
    <property type="component" value="Unassembled WGS sequence"/>
</dbReference>
<evidence type="ECO:0000313" key="1">
    <source>
        <dbReference type="EMBL" id="KAF2787961.1"/>
    </source>
</evidence>
<keyword evidence="2" id="KW-1185">Reference proteome</keyword>